<dbReference type="PANTHER" id="PTHR23225:SF2">
    <property type="entry name" value="AT09679P-RELATED"/>
    <property type="match status" value="1"/>
</dbReference>
<evidence type="ECO:0000256" key="1">
    <source>
        <dbReference type="SAM" id="MobiDB-lite"/>
    </source>
</evidence>
<evidence type="ECO:0000313" key="4">
    <source>
        <dbReference type="Proteomes" id="UP000024837"/>
    </source>
</evidence>
<feature type="compositionally biased region" description="Low complexity" evidence="1">
    <location>
        <begin position="280"/>
        <end position="294"/>
    </location>
</feature>
<proteinExistence type="predicted"/>
<feature type="compositionally biased region" description="Low complexity" evidence="1">
    <location>
        <begin position="246"/>
        <end position="272"/>
    </location>
</feature>
<dbReference type="Gene3D" id="3.30.160.60">
    <property type="entry name" value="Classic Zinc Finger"/>
    <property type="match status" value="1"/>
</dbReference>
<feature type="compositionally biased region" description="Polar residues" evidence="1">
    <location>
        <begin position="522"/>
        <end position="533"/>
    </location>
</feature>
<dbReference type="InterPro" id="IPR013087">
    <property type="entry name" value="Znf_C2H2_type"/>
</dbReference>
<feature type="domain" description="C2H2-type" evidence="2">
    <location>
        <begin position="341"/>
        <end position="364"/>
    </location>
</feature>
<feature type="region of interest" description="Disordered" evidence="1">
    <location>
        <begin position="497"/>
        <end position="541"/>
    </location>
</feature>
<accession>W7HXM4</accession>
<dbReference type="Proteomes" id="UP000024837">
    <property type="component" value="Unassembled WGS sequence"/>
</dbReference>
<dbReference type="InterPro" id="IPR039970">
    <property type="entry name" value="TF_Grauzone"/>
</dbReference>
<dbReference type="SMART" id="SM00355">
    <property type="entry name" value="ZnF_C2H2"/>
    <property type="match status" value="4"/>
</dbReference>
<feature type="region of interest" description="Disordered" evidence="1">
    <location>
        <begin position="236"/>
        <end position="298"/>
    </location>
</feature>
<keyword evidence="4" id="KW-1185">Reference proteome</keyword>
<protein>
    <recommendedName>
        <fullName evidence="2">C2H2-type domain-containing protein</fullName>
    </recommendedName>
</protein>
<evidence type="ECO:0000313" key="3">
    <source>
        <dbReference type="EMBL" id="EWC44877.1"/>
    </source>
</evidence>
<sequence>MDAAAQYWTQDYAGLASFGDNAKVRTVDIGDQKLSLPMQALSQHPIERFSAGEAALPLGLVPNLVHGYLGLNQSALSGFENSPMDQDDISWHSSGLDDDQHSLCTDSSSSSGPGCRASTGWNQEDPLLTEYQSNAIAVAFQDTEATPYFKGAQAIDPGLTLNYRESEIYGYKEAPIKFEFPLLHIEDGEFEHESCSPEAPSGTHYSAYDHGQSLFMPTDLRGFDVSNWARKIPETRSQAYHETRSRSQFNSKSSSNGSSKSSKSPRSPLSPTSRKKILRGRGSSSGSESPTRQSTRPKTYRKKVPFYVCERDDCKNIRFKNKSELKKHVETRHTKPYICICGFANCQQRFGARNEWKRHIATQHLVLYEYICDHPDCNEKSKSKPGLFNRADLFMKHQERMHSPSDISDRKPNDPAVAAWKDEMRKAKDRCEQLRSPPQRMTCGFCSEVFEKGDKTWMELIDHVGLHYQTNDEAVRDGYRDDQDLIYWMKEHGLLGHDGDDQDDMDLDGDCQSNRRSRKHSSTLSTDSSCTRQIKQEHMDS</sequence>
<organism evidence="3 4">
    <name type="scientific">Drechslerella stenobrocha 248</name>
    <dbReference type="NCBI Taxonomy" id="1043628"/>
    <lineage>
        <taxon>Eukaryota</taxon>
        <taxon>Fungi</taxon>
        <taxon>Dikarya</taxon>
        <taxon>Ascomycota</taxon>
        <taxon>Pezizomycotina</taxon>
        <taxon>Orbiliomycetes</taxon>
        <taxon>Orbiliales</taxon>
        <taxon>Orbiliaceae</taxon>
        <taxon>Drechslerella</taxon>
    </lineage>
</organism>
<name>W7HXM4_9PEZI</name>
<gene>
    <name evidence="3" type="ORF">DRE_00936</name>
</gene>
<dbReference type="AlphaFoldDB" id="W7HXM4"/>
<dbReference type="HOGENOM" id="CLU_511859_0_0_1"/>
<reference evidence="3 4" key="1">
    <citation type="submission" date="2013-05" db="EMBL/GenBank/DDBJ databases">
        <title>Drechslerella stenobrocha genome reveals carnivorous origination and mechanical trapping mechanism of predatory fungi.</title>
        <authorList>
            <person name="Liu X."/>
            <person name="Zhang W."/>
            <person name="Liu K."/>
        </authorList>
    </citation>
    <scope>NUCLEOTIDE SEQUENCE [LARGE SCALE GENOMIC DNA]</scope>
    <source>
        <strain evidence="3 4">248</strain>
    </source>
</reference>
<dbReference type="GO" id="GO:0003700">
    <property type="term" value="F:DNA-binding transcription factor activity"/>
    <property type="evidence" value="ECO:0007669"/>
    <property type="project" value="InterPro"/>
</dbReference>
<feature type="compositionally biased region" description="Acidic residues" evidence="1">
    <location>
        <begin position="500"/>
        <end position="509"/>
    </location>
</feature>
<feature type="compositionally biased region" description="Basic and acidic residues" evidence="1">
    <location>
        <begin position="236"/>
        <end position="245"/>
    </location>
</feature>
<evidence type="ECO:0000259" key="2">
    <source>
        <dbReference type="PROSITE" id="PS00028"/>
    </source>
</evidence>
<dbReference type="PROSITE" id="PS00028">
    <property type="entry name" value="ZINC_FINGER_C2H2_1"/>
    <property type="match status" value="1"/>
</dbReference>
<dbReference type="PANTHER" id="PTHR23225">
    <property type="entry name" value="ZINC FINGER PROTEIN"/>
    <property type="match status" value="1"/>
</dbReference>
<dbReference type="OrthoDB" id="5388486at2759"/>
<feature type="region of interest" description="Disordered" evidence="1">
    <location>
        <begin position="87"/>
        <end position="121"/>
    </location>
</feature>
<dbReference type="EMBL" id="KI966433">
    <property type="protein sequence ID" value="EWC44877.1"/>
    <property type="molecule type" value="Genomic_DNA"/>
</dbReference>